<protein>
    <submittedName>
        <fullName evidence="2">Ketosteroid isomerase-like protein</fullName>
    </submittedName>
</protein>
<dbReference type="SUPFAM" id="SSF54427">
    <property type="entry name" value="NTF2-like"/>
    <property type="match status" value="1"/>
</dbReference>
<evidence type="ECO:0000259" key="1">
    <source>
        <dbReference type="Pfam" id="PF12680"/>
    </source>
</evidence>
<evidence type="ECO:0000313" key="2">
    <source>
        <dbReference type="EMBL" id="TQM04376.1"/>
    </source>
</evidence>
<gene>
    <name evidence="2" type="ORF">FB558_7411</name>
</gene>
<reference evidence="2 3" key="1">
    <citation type="submission" date="2019-06" db="EMBL/GenBank/DDBJ databases">
        <title>Sequencing the genomes of 1000 actinobacteria strains.</title>
        <authorList>
            <person name="Klenk H.-P."/>
        </authorList>
    </citation>
    <scope>NUCLEOTIDE SEQUENCE [LARGE SCALE GENOMIC DNA]</scope>
    <source>
        <strain evidence="2 3">DSM 45301</strain>
    </source>
</reference>
<dbReference type="Gene3D" id="3.10.450.50">
    <property type="match status" value="1"/>
</dbReference>
<dbReference type="AlphaFoldDB" id="A0A543D4X1"/>
<proteinExistence type="predicted"/>
<dbReference type="OrthoDB" id="3681559at2"/>
<comment type="caution">
    <text evidence="2">The sequence shown here is derived from an EMBL/GenBank/DDBJ whole genome shotgun (WGS) entry which is preliminary data.</text>
</comment>
<dbReference type="Pfam" id="PF12680">
    <property type="entry name" value="SnoaL_2"/>
    <property type="match status" value="1"/>
</dbReference>
<feature type="domain" description="SnoaL-like" evidence="1">
    <location>
        <begin position="8"/>
        <end position="116"/>
    </location>
</feature>
<keyword evidence="3" id="KW-1185">Reference proteome</keyword>
<dbReference type="InterPro" id="IPR037401">
    <property type="entry name" value="SnoaL-like"/>
</dbReference>
<evidence type="ECO:0000313" key="3">
    <source>
        <dbReference type="Proteomes" id="UP000315677"/>
    </source>
</evidence>
<sequence>MTRALEVVERALDLLLAHDMAGFAGLWAVDGTLEFPFASEGYPQRIDGRAAVTEYMRGYTDHIAPRVITSQTVHQSVDPEVVVVEFEVEGTAVRSGCPYHMRYVSVITVRDGEIVGYRDYWSPLAAAEALGGGNELSEFGESGGDR</sequence>
<name>A0A543D4X1_9PSEU</name>
<dbReference type="RefSeq" id="WP_142061797.1">
    <property type="nucleotide sequence ID" value="NZ_VFPA01000005.1"/>
</dbReference>
<dbReference type="GO" id="GO:0016853">
    <property type="term" value="F:isomerase activity"/>
    <property type="evidence" value="ECO:0007669"/>
    <property type="project" value="UniProtKB-KW"/>
</dbReference>
<accession>A0A543D4X1</accession>
<dbReference type="InterPro" id="IPR032710">
    <property type="entry name" value="NTF2-like_dom_sf"/>
</dbReference>
<dbReference type="EMBL" id="VFPA01000005">
    <property type="protein sequence ID" value="TQM04376.1"/>
    <property type="molecule type" value="Genomic_DNA"/>
</dbReference>
<keyword evidence="2" id="KW-0413">Isomerase</keyword>
<dbReference type="Proteomes" id="UP000315677">
    <property type="component" value="Unassembled WGS sequence"/>
</dbReference>
<organism evidence="2 3">
    <name type="scientific">Pseudonocardia kunmingensis</name>
    <dbReference type="NCBI Taxonomy" id="630975"/>
    <lineage>
        <taxon>Bacteria</taxon>
        <taxon>Bacillati</taxon>
        <taxon>Actinomycetota</taxon>
        <taxon>Actinomycetes</taxon>
        <taxon>Pseudonocardiales</taxon>
        <taxon>Pseudonocardiaceae</taxon>
        <taxon>Pseudonocardia</taxon>
    </lineage>
</organism>